<name>N0CLA0_STRMI</name>
<feature type="compositionally biased region" description="Low complexity" evidence="1">
    <location>
        <begin position="100"/>
        <end position="114"/>
    </location>
</feature>
<evidence type="ECO:0000313" key="3">
    <source>
        <dbReference type="Proteomes" id="UP000013304"/>
    </source>
</evidence>
<feature type="compositionally biased region" description="Polar residues" evidence="1">
    <location>
        <begin position="89"/>
        <end position="99"/>
    </location>
</feature>
<sequence length="239" mass="24824">MPYVPAPTSGAVSAAETGMRPEKRVARSAPMRCRPMYQQTKPITVTTTACQRRAVVSAGVGTRRNAAPSITRPSSADCTAAMAQTVAASSFGPSGRSTGTARTAKPTSPASAPADQQMPARSVRPQPWTVNAPATTSPAAYKVTREGRRLASRGTRTPTTMGAQPTKTPGTAGSAVRSAARIARLKPTIPTAASRPSRIHRRQESARSGAATGTGPRRSTAASSRAARPYRSAWPPAYG</sequence>
<dbReference type="eggNOG" id="ENOG5031JFY">
    <property type="taxonomic scope" value="Bacteria"/>
</dbReference>
<accession>N0CLA0</accession>
<reference evidence="2 3" key="1">
    <citation type="submission" date="2013-04" db="EMBL/GenBank/DDBJ databases">
        <title>Complete genome sequence of Streptomyces fulvissimus.</title>
        <authorList>
            <person name="Myronovskyi M."/>
            <person name="Tokovenko B."/>
            <person name="Manderscheid N."/>
            <person name="Petzke L."/>
            <person name="Luzhetskyy A."/>
        </authorList>
    </citation>
    <scope>NUCLEOTIDE SEQUENCE [LARGE SCALE GENOMIC DNA]</scope>
    <source>
        <strain evidence="2 3">DSM 40593</strain>
    </source>
</reference>
<feature type="compositionally biased region" description="Low complexity" evidence="1">
    <location>
        <begin position="216"/>
        <end position="239"/>
    </location>
</feature>
<proteinExistence type="predicted"/>
<evidence type="ECO:0000313" key="2">
    <source>
        <dbReference type="EMBL" id="AGK75804.1"/>
    </source>
</evidence>
<dbReference type="AlphaFoldDB" id="N0CLA0"/>
<feature type="region of interest" description="Disordered" evidence="1">
    <location>
        <begin position="89"/>
        <end position="239"/>
    </location>
</feature>
<protein>
    <submittedName>
        <fullName evidence="2">Putative integral membrane protein</fullName>
    </submittedName>
</protein>
<gene>
    <name evidence="2" type="ORF">SFUL_821</name>
</gene>
<dbReference type="HOGENOM" id="CLU_1408013_0_0_11"/>
<dbReference type="KEGG" id="sfi:SFUL_821"/>
<feature type="region of interest" description="Disordered" evidence="1">
    <location>
        <begin position="1"/>
        <end position="33"/>
    </location>
</feature>
<organism evidence="2 3">
    <name type="scientific">Streptomyces microflavus DSM 40593</name>
    <dbReference type="NCBI Taxonomy" id="1303692"/>
    <lineage>
        <taxon>Bacteria</taxon>
        <taxon>Bacillati</taxon>
        <taxon>Actinomycetota</taxon>
        <taxon>Actinomycetes</taxon>
        <taxon>Kitasatosporales</taxon>
        <taxon>Streptomycetaceae</taxon>
        <taxon>Streptomyces</taxon>
    </lineage>
</organism>
<feature type="compositionally biased region" description="Polar residues" evidence="1">
    <location>
        <begin position="128"/>
        <end position="138"/>
    </location>
</feature>
<dbReference type="EMBL" id="CP005080">
    <property type="protein sequence ID" value="AGK75804.1"/>
    <property type="molecule type" value="Genomic_DNA"/>
</dbReference>
<evidence type="ECO:0000256" key="1">
    <source>
        <dbReference type="SAM" id="MobiDB-lite"/>
    </source>
</evidence>
<feature type="compositionally biased region" description="Polar residues" evidence="1">
    <location>
        <begin position="154"/>
        <end position="171"/>
    </location>
</feature>
<dbReference type="Proteomes" id="UP000013304">
    <property type="component" value="Chromosome"/>
</dbReference>